<evidence type="ECO:0000256" key="2">
    <source>
        <dbReference type="ARBA" id="ARBA00022777"/>
    </source>
</evidence>
<dbReference type="GO" id="GO:0016301">
    <property type="term" value="F:kinase activity"/>
    <property type="evidence" value="ECO:0007669"/>
    <property type="project" value="UniProtKB-KW"/>
</dbReference>
<dbReference type="PANTHER" id="PTHR10584:SF166">
    <property type="entry name" value="RIBOKINASE"/>
    <property type="match status" value="1"/>
</dbReference>
<dbReference type="EMBL" id="ADMG01000037">
    <property type="protein sequence ID" value="EKB30657.1"/>
    <property type="molecule type" value="Genomic_DNA"/>
</dbReference>
<keyword evidence="2" id="KW-0418">Kinase</keyword>
<gene>
    <name evidence="4" type="ORF">HMPREF9465_01704</name>
</gene>
<evidence type="ECO:0000313" key="5">
    <source>
        <dbReference type="Proteomes" id="UP000005835"/>
    </source>
</evidence>
<evidence type="ECO:0000313" key="4">
    <source>
        <dbReference type="EMBL" id="EKB30657.1"/>
    </source>
</evidence>
<protein>
    <recommendedName>
        <fullName evidence="3">Carbohydrate kinase PfkB domain-containing protein</fullName>
    </recommendedName>
</protein>
<comment type="caution">
    <text evidence="4">The sequence shown here is derived from an EMBL/GenBank/DDBJ whole genome shotgun (WGS) entry which is preliminary data.</text>
</comment>
<dbReference type="PATRIC" id="fig|742823.3.peg.1699"/>
<evidence type="ECO:0000259" key="3">
    <source>
        <dbReference type="Pfam" id="PF00294"/>
    </source>
</evidence>
<dbReference type="RefSeq" id="WP_005436062.1">
    <property type="nucleotide sequence ID" value="NZ_JH815518.1"/>
</dbReference>
<evidence type="ECO:0000256" key="1">
    <source>
        <dbReference type="ARBA" id="ARBA00022679"/>
    </source>
</evidence>
<dbReference type="InterPro" id="IPR029056">
    <property type="entry name" value="Ribokinase-like"/>
</dbReference>
<accession>K1JSI6</accession>
<dbReference type="PROSITE" id="PS00583">
    <property type="entry name" value="PFKB_KINASES_1"/>
    <property type="match status" value="1"/>
</dbReference>
<dbReference type="InterPro" id="IPR002173">
    <property type="entry name" value="Carboh/pur_kinase_PfkB_CS"/>
</dbReference>
<proteinExistence type="predicted"/>
<dbReference type="AlphaFoldDB" id="K1JSI6"/>
<keyword evidence="1" id="KW-0808">Transferase</keyword>
<reference evidence="4 5" key="1">
    <citation type="submission" date="2012-05" db="EMBL/GenBank/DDBJ databases">
        <title>The Genome Sequence of Sutterella wadsworthensis 2_1_59BFAA.</title>
        <authorList>
            <consortium name="The Broad Institute Genome Sequencing Platform"/>
            <person name="Earl A."/>
            <person name="Ward D."/>
            <person name="Feldgarden M."/>
            <person name="Gevers D."/>
            <person name="Daigneault M."/>
            <person name="Strauss J."/>
            <person name="Allen-Vercoe E."/>
            <person name="Walker B."/>
            <person name="Young S.K."/>
            <person name="Zeng Q."/>
            <person name="Gargeya S."/>
            <person name="Fitzgerald M."/>
            <person name="Haas B."/>
            <person name="Abouelleil A."/>
            <person name="Alvarado L."/>
            <person name="Arachchi H.M."/>
            <person name="Berlin A.M."/>
            <person name="Chapman S.B."/>
            <person name="Goldberg J."/>
            <person name="Griggs A."/>
            <person name="Gujja S."/>
            <person name="Hansen M."/>
            <person name="Howarth C."/>
            <person name="Imamovic A."/>
            <person name="Larimer J."/>
            <person name="McCowen C."/>
            <person name="Montmayeur A."/>
            <person name="Murphy C."/>
            <person name="Neiman D."/>
            <person name="Pearson M."/>
            <person name="Priest M."/>
            <person name="Roberts A."/>
            <person name="Saif S."/>
            <person name="Shea T."/>
            <person name="Sisk P."/>
            <person name="Sykes S."/>
            <person name="Wortman J."/>
            <person name="Nusbaum C."/>
            <person name="Birren B."/>
        </authorList>
    </citation>
    <scope>NUCLEOTIDE SEQUENCE [LARGE SCALE GENOMIC DNA]</scope>
    <source>
        <strain evidence="4 5">2_1_59BFAA</strain>
    </source>
</reference>
<sequence length="310" mass="33028">MSVIISGSIAYDTVFTHEGRFADTLRAEALDRLNVTLQADSMRRTYGGCAANIAYSLKQLGGDPLVWTAVGRDADDYLRHLERQGIRTDGVTVMPNEWTAQCMITTDRDGNQLATFSPGAMAHADRLPWPDDTGIVCGILAPSVRSTLLAHAKAFVSHGIPFIFDPGQTTPLFSGDELLALTRAAACVAFSDYEALMIEEHTSLSPAELSRLTGAVFCTHGSQGSSVWQKGEETVIPAPKVEAVDPVGAGDAYRGGLLWGMERGLDAVSCAIAGTVMGAAKATATGPSYRINAELVEKAVREGTPFDCWS</sequence>
<feature type="domain" description="Carbohydrate kinase PfkB" evidence="3">
    <location>
        <begin position="34"/>
        <end position="288"/>
    </location>
</feature>
<dbReference type="PROSITE" id="PS00584">
    <property type="entry name" value="PFKB_KINASES_2"/>
    <property type="match status" value="1"/>
</dbReference>
<name>K1JSI6_9BURK</name>
<dbReference type="CDD" id="cd01942">
    <property type="entry name" value="ribokinase_group_A"/>
    <property type="match status" value="1"/>
</dbReference>
<dbReference type="Gene3D" id="3.40.1190.20">
    <property type="match status" value="1"/>
</dbReference>
<dbReference type="STRING" id="742823.HMPREF9465_01704"/>
<dbReference type="Proteomes" id="UP000005835">
    <property type="component" value="Unassembled WGS sequence"/>
</dbReference>
<organism evidence="4 5">
    <name type="scientific">Sutterella wadsworthensis 2_1_59BFAA</name>
    <dbReference type="NCBI Taxonomy" id="742823"/>
    <lineage>
        <taxon>Bacteria</taxon>
        <taxon>Pseudomonadati</taxon>
        <taxon>Pseudomonadota</taxon>
        <taxon>Betaproteobacteria</taxon>
        <taxon>Burkholderiales</taxon>
        <taxon>Sutterellaceae</taxon>
        <taxon>Sutterella</taxon>
    </lineage>
</organism>
<dbReference type="Pfam" id="PF00294">
    <property type="entry name" value="PfkB"/>
    <property type="match status" value="1"/>
</dbReference>
<dbReference type="PANTHER" id="PTHR10584">
    <property type="entry name" value="SUGAR KINASE"/>
    <property type="match status" value="1"/>
</dbReference>
<dbReference type="OrthoDB" id="9779730at2"/>
<dbReference type="SUPFAM" id="SSF53613">
    <property type="entry name" value="Ribokinase-like"/>
    <property type="match status" value="1"/>
</dbReference>
<keyword evidence="5" id="KW-1185">Reference proteome</keyword>
<dbReference type="HOGENOM" id="CLU_027634_5_2_4"/>
<dbReference type="InterPro" id="IPR011611">
    <property type="entry name" value="PfkB_dom"/>
</dbReference>
<dbReference type="eggNOG" id="COG0524">
    <property type="taxonomic scope" value="Bacteria"/>
</dbReference>